<gene>
    <name evidence="11" type="primary">8231943</name>
    <name evidence="10" type="ORF">Phum_PHUM349690</name>
</gene>
<reference evidence="10" key="2">
    <citation type="submission" date="2007-04" db="EMBL/GenBank/DDBJ databases">
        <title>The genome of the human body louse.</title>
        <authorList>
            <consortium name="The Human Body Louse Genome Consortium"/>
            <person name="Kirkness E."/>
            <person name="Walenz B."/>
            <person name="Hass B."/>
            <person name="Bruggner R."/>
            <person name="Strausberg R."/>
        </authorList>
    </citation>
    <scope>NUCLEOTIDE SEQUENCE</scope>
    <source>
        <strain evidence="10">USDA</strain>
    </source>
</reference>
<dbReference type="GO" id="GO:0003676">
    <property type="term" value="F:nucleic acid binding"/>
    <property type="evidence" value="ECO:0007669"/>
    <property type="project" value="InterPro"/>
</dbReference>
<dbReference type="EMBL" id="AAZO01004067">
    <property type="status" value="NOT_ANNOTATED_CDS"/>
    <property type="molecule type" value="Genomic_DNA"/>
</dbReference>
<feature type="domain" description="DEAD-box RNA helicase Q" evidence="9">
    <location>
        <begin position="1"/>
        <end position="24"/>
    </location>
</feature>
<evidence type="ECO:0000256" key="2">
    <source>
        <dbReference type="ARBA" id="ARBA00022741"/>
    </source>
</evidence>
<evidence type="ECO:0000259" key="7">
    <source>
        <dbReference type="PROSITE" id="PS51192"/>
    </source>
</evidence>
<dbReference type="Pfam" id="PF00271">
    <property type="entry name" value="Helicase_C"/>
    <property type="match status" value="1"/>
</dbReference>
<keyword evidence="3" id="KW-0378">Hydrolase</keyword>
<keyword evidence="2" id="KW-0547">Nucleotide-binding</keyword>
<keyword evidence="5" id="KW-0067">ATP-binding</keyword>
<dbReference type="EC" id="3.6.4.13" evidence="1"/>
<accession>E0VP12</accession>
<reference evidence="10" key="1">
    <citation type="submission" date="2007-04" db="EMBL/GenBank/DDBJ databases">
        <title>Annotation of Pediculus humanus corporis strain USDA.</title>
        <authorList>
            <person name="Kirkness E."/>
            <person name="Hannick L."/>
            <person name="Hass B."/>
            <person name="Bruggner R."/>
            <person name="Lawson D."/>
            <person name="Bidwell S."/>
            <person name="Joardar V."/>
            <person name="Caler E."/>
            <person name="Walenz B."/>
            <person name="Inman J."/>
            <person name="Schobel S."/>
            <person name="Galinsky K."/>
            <person name="Amedeo P."/>
            <person name="Strausberg R."/>
        </authorList>
    </citation>
    <scope>NUCLEOTIDE SEQUENCE</scope>
    <source>
        <strain evidence="10">USDA</strain>
    </source>
</reference>
<evidence type="ECO:0000313" key="12">
    <source>
        <dbReference type="Proteomes" id="UP000009046"/>
    </source>
</evidence>
<dbReference type="InterPro" id="IPR011545">
    <property type="entry name" value="DEAD/DEAH_box_helicase_dom"/>
</dbReference>
<evidence type="ECO:0000256" key="6">
    <source>
        <dbReference type="PROSITE-ProRule" id="PRU00552"/>
    </source>
</evidence>
<dbReference type="EMBL" id="DS235354">
    <property type="protein sequence ID" value="EEB15118.1"/>
    <property type="molecule type" value="Genomic_DNA"/>
</dbReference>
<dbReference type="GO" id="GO:0005524">
    <property type="term" value="F:ATP binding"/>
    <property type="evidence" value="ECO:0007669"/>
    <property type="project" value="UniProtKB-KW"/>
</dbReference>
<dbReference type="Pfam" id="PF00270">
    <property type="entry name" value="DEAD"/>
    <property type="match status" value="1"/>
</dbReference>
<dbReference type="SMART" id="SM00490">
    <property type="entry name" value="HELICc"/>
    <property type="match status" value="1"/>
</dbReference>
<dbReference type="InterPro" id="IPR001650">
    <property type="entry name" value="Helicase_C-like"/>
</dbReference>
<dbReference type="InterPro" id="IPR014014">
    <property type="entry name" value="RNA_helicase_DEAD_Q_motif"/>
</dbReference>
<dbReference type="Gene3D" id="3.40.50.300">
    <property type="entry name" value="P-loop containing nucleotide triphosphate hydrolases"/>
    <property type="match status" value="2"/>
</dbReference>
<evidence type="ECO:0000256" key="1">
    <source>
        <dbReference type="ARBA" id="ARBA00012552"/>
    </source>
</evidence>
<evidence type="ECO:0000313" key="11">
    <source>
        <dbReference type="EnsemblMetazoa" id="PHUM349690-PA"/>
    </source>
</evidence>
<evidence type="ECO:0000256" key="5">
    <source>
        <dbReference type="ARBA" id="ARBA00022840"/>
    </source>
</evidence>
<dbReference type="CTD" id="8231943"/>
<organism>
    <name type="scientific">Pediculus humanus subsp. corporis</name>
    <name type="common">Body louse</name>
    <dbReference type="NCBI Taxonomy" id="121224"/>
    <lineage>
        <taxon>Eukaryota</taxon>
        <taxon>Metazoa</taxon>
        <taxon>Ecdysozoa</taxon>
        <taxon>Arthropoda</taxon>
        <taxon>Hexapoda</taxon>
        <taxon>Insecta</taxon>
        <taxon>Pterygota</taxon>
        <taxon>Neoptera</taxon>
        <taxon>Paraneoptera</taxon>
        <taxon>Psocodea</taxon>
        <taxon>Troctomorpha</taxon>
        <taxon>Phthiraptera</taxon>
        <taxon>Anoplura</taxon>
        <taxon>Pediculidae</taxon>
        <taxon>Pediculus</taxon>
    </lineage>
</organism>
<dbReference type="GeneID" id="8231943"/>
<dbReference type="GO" id="GO:0003724">
    <property type="term" value="F:RNA helicase activity"/>
    <property type="evidence" value="ECO:0007669"/>
    <property type="project" value="UniProtKB-EC"/>
</dbReference>
<feature type="domain" description="Helicase ATP-binding" evidence="7">
    <location>
        <begin position="45"/>
        <end position="198"/>
    </location>
</feature>
<dbReference type="SUPFAM" id="SSF52540">
    <property type="entry name" value="P-loop containing nucleoside triphosphate hydrolases"/>
    <property type="match status" value="1"/>
</dbReference>
<dbReference type="EnsemblMetazoa" id="PHUM349690-RA">
    <property type="protein sequence ID" value="PHUM349690-PA"/>
    <property type="gene ID" value="PHUM349690"/>
</dbReference>
<evidence type="ECO:0000259" key="8">
    <source>
        <dbReference type="PROSITE" id="PS51194"/>
    </source>
</evidence>
<dbReference type="STRING" id="121224.E0VP12"/>
<dbReference type="RefSeq" id="XP_002427856.1">
    <property type="nucleotide sequence ID" value="XM_002427811.1"/>
</dbReference>
<evidence type="ECO:0000256" key="4">
    <source>
        <dbReference type="ARBA" id="ARBA00022806"/>
    </source>
</evidence>
<keyword evidence="4 10" id="KW-0347">Helicase</keyword>
<dbReference type="InterPro" id="IPR027417">
    <property type="entry name" value="P-loop_NTPase"/>
</dbReference>
<feature type="domain" description="Helicase C-terminal" evidence="8">
    <location>
        <begin position="224"/>
        <end position="378"/>
    </location>
</feature>
<proteinExistence type="predicted"/>
<dbReference type="eggNOG" id="KOG0330">
    <property type="taxonomic scope" value="Eukaryota"/>
</dbReference>
<dbReference type="SMART" id="SM00487">
    <property type="entry name" value="DEXDc"/>
    <property type="match status" value="1"/>
</dbReference>
<evidence type="ECO:0000256" key="3">
    <source>
        <dbReference type="ARBA" id="ARBA00022801"/>
    </source>
</evidence>
<dbReference type="EMBL" id="AAZO01004066">
    <property type="status" value="NOT_ANNOTATED_CDS"/>
    <property type="molecule type" value="Genomic_DNA"/>
</dbReference>
<feature type="short sequence motif" description="Q motif" evidence="6">
    <location>
        <begin position="1"/>
        <end position="24"/>
    </location>
</feature>
<sequence>MGISSPLLEQIKKMDFYQPTAIQATALPVTLEVSMIQSIMELKKLIAMDYNTPLGVILVPTRELAIQVGMVAHKMSADLGIECLTLVGGKTKQMLLNPIKRTVDILISTPGVLSKMITTKIYSLHLCKHFVLDETDTLFDDSFLPKIKYIINKSKIMFKTDDESILTSDKCQLYLTSATMPRNLNDTLANIITPEEIIKISTNYLHKIQSHIPQEFKRVGKGNKPEALLKIIKKNAKLNIPTMIFCNKTSTVKWVNIFLNENNIQSREIHADMNHEKRLQLYQDFKEGLYNIICCTDIASRGLDCTHVKHVINYDFPKFIADYIHRCGRTGRIGHDQGCCITNFISLASEIPLLQDIEKSVRTSVPFHNVNNNITRILKYKGTN</sequence>
<dbReference type="InterPro" id="IPR014001">
    <property type="entry name" value="Helicase_ATP-bd"/>
</dbReference>
<dbReference type="HOGENOM" id="CLU_003041_1_3_1"/>
<keyword evidence="12" id="KW-1185">Reference proteome</keyword>
<dbReference type="KEGG" id="phu:Phum_PHUM349690"/>
<evidence type="ECO:0000259" key="9">
    <source>
        <dbReference type="PROSITE" id="PS51195"/>
    </source>
</evidence>
<dbReference type="PANTHER" id="PTHR47960">
    <property type="entry name" value="DEAD-BOX ATP-DEPENDENT RNA HELICASE 50"/>
    <property type="match status" value="1"/>
</dbReference>
<dbReference type="PROSITE" id="PS51192">
    <property type="entry name" value="HELICASE_ATP_BIND_1"/>
    <property type="match status" value="1"/>
</dbReference>
<dbReference type="InParanoid" id="E0VP12"/>
<dbReference type="Proteomes" id="UP000009046">
    <property type="component" value="Unassembled WGS sequence"/>
</dbReference>
<dbReference type="FunCoup" id="E0VP12">
    <property type="interactions" value="1311"/>
</dbReference>
<dbReference type="OrthoDB" id="10256233at2759"/>
<dbReference type="GO" id="GO:0016787">
    <property type="term" value="F:hydrolase activity"/>
    <property type="evidence" value="ECO:0007669"/>
    <property type="project" value="UniProtKB-KW"/>
</dbReference>
<name>E0VP12_PEDHC</name>
<protein>
    <recommendedName>
        <fullName evidence="1">RNA helicase</fullName>
        <ecNumber evidence="1">3.6.4.13</ecNumber>
    </recommendedName>
</protein>
<dbReference type="PROSITE" id="PS51195">
    <property type="entry name" value="Q_MOTIF"/>
    <property type="match status" value="1"/>
</dbReference>
<dbReference type="CDD" id="cd18787">
    <property type="entry name" value="SF2_C_DEAD"/>
    <property type="match status" value="1"/>
</dbReference>
<dbReference type="OMA" id="MQSTHAS"/>
<reference evidence="11" key="3">
    <citation type="submission" date="2021-02" db="UniProtKB">
        <authorList>
            <consortium name="EnsemblMetazoa"/>
        </authorList>
    </citation>
    <scope>IDENTIFICATION</scope>
    <source>
        <strain evidence="11">USDA</strain>
    </source>
</reference>
<evidence type="ECO:0000313" key="10">
    <source>
        <dbReference type="EMBL" id="EEB15118.1"/>
    </source>
</evidence>
<dbReference type="AlphaFoldDB" id="E0VP12"/>
<dbReference type="VEuPathDB" id="VectorBase:PHUM349690"/>
<dbReference type="PROSITE" id="PS51194">
    <property type="entry name" value="HELICASE_CTER"/>
    <property type="match status" value="1"/>
</dbReference>